<evidence type="ECO:0000313" key="2">
    <source>
        <dbReference type="Proteomes" id="UP000007115"/>
    </source>
</evidence>
<dbReference type="VEuPathDB" id="FungiDB:TRIVIDRAFT_223683"/>
<name>G9MXV4_HYPVG</name>
<dbReference type="InterPro" id="IPR052449">
    <property type="entry name" value="STYX-Interacting_Phosphatase"/>
</dbReference>
<comment type="caution">
    <text evidence="1">The sequence shown here is derived from an EMBL/GenBank/DDBJ whole genome shotgun (WGS) entry which is preliminary data.</text>
</comment>
<dbReference type="GO" id="GO:0005737">
    <property type="term" value="C:cytoplasm"/>
    <property type="evidence" value="ECO:0007669"/>
    <property type="project" value="TreeGrafter"/>
</dbReference>
<proteinExistence type="predicted"/>
<dbReference type="CDD" id="cd14498">
    <property type="entry name" value="DSP"/>
    <property type="match status" value="1"/>
</dbReference>
<dbReference type="InterPro" id="IPR029021">
    <property type="entry name" value="Prot-tyrosine_phosphatase-like"/>
</dbReference>
<dbReference type="HOGENOM" id="CLU_049471_1_0_1"/>
<dbReference type="InParanoid" id="G9MXV4"/>
<dbReference type="GO" id="GO:0070372">
    <property type="term" value="P:regulation of ERK1 and ERK2 cascade"/>
    <property type="evidence" value="ECO:0007669"/>
    <property type="project" value="TreeGrafter"/>
</dbReference>
<protein>
    <submittedName>
        <fullName evidence="1">Uncharacterized protein</fullName>
    </submittedName>
</protein>
<dbReference type="GO" id="GO:0005654">
    <property type="term" value="C:nucleoplasm"/>
    <property type="evidence" value="ECO:0007669"/>
    <property type="project" value="TreeGrafter"/>
</dbReference>
<reference evidence="1 2" key="1">
    <citation type="journal article" date="2011" name="Genome Biol.">
        <title>Comparative genome sequence analysis underscores mycoparasitism as the ancestral life style of Trichoderma.</title>
        <authorList>
            <person name="Kubicek C.P."/>
            <person name="Herrera-Estrella A."/>
            <person name="Seidl-Seiboth V."/>
            <person name="Martinez D.A."/>
            <person name="Druzhinina I.S."/>
            <person name="Thon M."/>
            <person name="Zeilinger S."/>
            <person name="Casas-Flores S."/>
            <person name="Horwitz B.A."/>
            <person name="Mukherjee P.K."/>
            <person name="Mukherjee M."/>
            <person name="Kredics L."/>
            <person name="Alcaraz L.D."/>
            <person name="Aerts A."/>
            <person name="Antal Z."/>
            <person name="Atanasova L."/>
            <person name="Cervantes-Badillo M.G."/>
            <person name="Challacombe J."/>
            <person name="Chertkov O."/>
            <person name="McCluskey K."/>
            <person name="Coulpier F."/>
            <person name="Deshpande N."/>
            <person name="von Doehren H."/>
            <person name="Ebbole D.J."/>
            <person name="Esquivel-Naranjo E.U."/>
            <person name="Fekete E."/>
            <person name="Flipphi M."/>
            <person name="Glaser F."/>
            <person name="Gomez-Rodriguez E.Y."/>
            <person name="Gruber S."/>
            <person name="Han C."/>
            <person name="Henrissat B."/>
            <person name="Hermosa R."/>
            <person name="Hernandez-Onate M."/>
            <person name="Karaffa L."/>
            <person name="Kosti I."/>
            <person name="Le Crom S."/>
            <person name="Lindquist E."/>
            <person name="Lucas S."/>
            <person name="Luebeck M."/>
            <person name="Luebeck P.S."/>
            <person name="Margeot A."/>
            <person name="Metz B."/>
            <person name="Misra M."/>
            <person name="Nevalainen H."/>
            <person name="Omann M."/>
            <person name="Packer N."/>
            <person name="Perrone G."/>
            <person name="Uresti-Rivera E.E."/>
            <person name="Salamov A."/>
            <person name="Schmoll M."/>
            <person name="Seiboth B."/>
            <person name="Shapiro H."/>
            <person name="Sukno S."/>
            <person name="Tamayo-Ramos J.A."/>
            <person name="Tisch D."/>
            <person name="Wiest A."/>
            <person name="Wilkinson H.H."/>
            <person name="Zhang M."/>
            <person name="Coutinho P.M."/>
            <person name="Kenerley C.M."/>
            <person name="Monte E."/>
            <person name="Baker S.E."/>
            <person name="Grigoriev I.V."/>
        </authorList>
    </citation>
    <scope>NUCLEOTIDE SEQUENCE [LARGE SCALE GENOMIC DNA]</scope>
    <source>
        <strain evidence="2">Gv29-8 / FGSC 10586</strain>
    </source>
</reference>
<dbReference type="Proteomes" id="UP000007115">
    <property type="component" value="Unassembled WGS sequence"/>
</dbReference>
<dbReference type="PANTHER" id="PTHR46588">
    <property type="entry name" value="SERINE/THREONINE/TYROSINE-INTERACTING PROTEIN"/>
    <property type="match status" value="1"/>
</dbReference>
<gene>
    <name evidence="1" type="ORF">TRIVIDRAFT_223683</name>
</gene>
<dbReference type="GO" id="GO:1990444">
    <property type="term" value="F:F-box domain binding"/>
    <property type="evidence" value="ECO:0007669"/>
    <property type="project" value="TreeGrafter"/>
</dbReference>
<keyword evidence="2" id="KW-1185">Reference proteome</keyword>
<dbReference type="GO" id="GO:0062026">
    <property type="term" value="P:negative regulation of SCF-dependent proteasomal ubiquitin-dependent catabolic process"/>
    <property type="evidence" value="ECO:0007669"/>
    <property type="project" value="TreeGrafter"/>
</dbReference>
<dbReference type="OMA" id="IAYIMVM"/>
<organism evidence="1 2">
    <name type="scientific">Hypocrea virens (strain Gv29-8 / FGSC 10586)</name>
    <name type="common">Gliocladium virens</name>
    <name type="synonym">Trichoderma virens</name>
    <dbReference type="NCBI Taxonomy" id="413071"/>
    <lineage>
        <taxon>Eukaryota</taxon>
        <taxon>Fungi</taxon>
        <taxon>Dikarya</taxon>
        <taxon>Ascomycota</taxon>
        <taxon>Pezizomycotina</taxon>
        <taxon>Sordariomycetes</taxon>
        <taxon>Hypocreomycetidae</taxon>
        <taxon>Hypocreales</taxon>
        <taxon>Hypocreaceae</taxon>
        <taxon>Trichoderma</taxon>
    </lineage>
</organism>
<dbReference type="SUPFAM" id="SSF52799">
    <property type="entry name" value="(Phosphotyrosine protein) phosphatases II"/>
    <property type="match status" value="1"/>
</dbReference>
<dbReference type="STRING" id="413071.G9MXV4"/>
<dbReference type="EMBL" id="ABDF02000078">
    <property type="protein sequence ID" value="EHK20715.1"/>
    <property type="molecule type" value="Genomic_DNA"/>
</dbReference>
<dbReference type="eggNOG" id="KOG1716">
    <property type="taxonomic scope" value="Eukaryota"/>
</dbReference>
<dbReference type="Gene3D" id="3.90.190.10">
    <property type="entry name" value="Protein tyrosine phosphatase superfamily"/>
    <property type="match status" value="1"/>
</dbReference>
<evidence type="ECO:0000313" key="1">
    <source>
        <dbReference type="EMBL" id="EHK20715.1"/>
    </source>
</evidence>
<accession>G9MXV4</accession>
<dbReference type="AlphaFoldDB" id="G9MXV4"/>
<dbReference type="GeneID" id="25791796"/>
<dbReference type="RefSeq" id="XP_013954910.1">
    <property type="nucleotide sequence ID" value="XM_014099435.1"/>
</dbReference>
<sequence length="306" mass="34292">MSCQDPVQSAVIRSAAYSYRPPSPPKITVPVQGQKTIKLEPSYDLVDPRKISREQFTIVTGNRTQISVDRSTRWRYEQRRDAQHILDFLSLGPTSIVRDHEFLRREAFSMLVVVRDARAPLNLPSVNKATTALDIPLCYIDVEPSQLVRAFHQVVSVINTHLLSVHHMTAGTCRGKLLVTCDTGNMLSPSLVVAYVMAMFGQDMMAAVQFVSVQRFCANFDEEAKQAFLTWQDLNNAGVTVAGQSHNANDHMQAVFVQGKANTKRDLDDMMEGVEEDVGGTNCDTVGDYDRFLGRRDFAPFIDVEY</sequence>
<dbReference type="OrthoDB" id="10252009at2759"/>
<dbReference type="PANTHER" id="PTHR46588:SF1">
    <property type="entry name" value="SERINE_THREONINE_TYROSINE-INTERACTING PROTEIN"/>
    <property type="match status" value="1"/>
</dbReference>